<comment type="caution">
    <text evidence="1">The sequence shown here is derived from an EMBL/GenBank/DDBJ whole genome shotgun (WGS) entry which is preliminary data.</text>
</comment>
<keyword evidence="2" id="KW-1185">Reference proteome</keyword>
<reference evidence="1 2" key="1">
    <citation type="submission" date="2018-11" db="EMBL/GenBank/DDBJ databases">
        <title>Tabrizicola sp. isolated from sediment of alpine lake.</title>
        <authorList>
            <person name="Liu Z."/>
        </authorList>
    </citation>
    <scope>NUCLEOTIDE SEQUENCE [LARGE SCALE GENOMIC DNA]</scope>
    <source>
        <strain evidence="1 2">DRYC-M-16</strain>
    </source>
</reference>
<protein>
    <recommendedName>
        <fullName evidence="3">ATP-grasp domain-containing protein</fullName>
    </recommendedName>
</protein>
<evidence type="ECO:0008006" key="3">
    <source>
        <dbReference type="Google" id="ProtNLM"/>
    </source>
</evidence>
<accession>A0ABY2KGM1</accession>
<evidence type="ECO:0000313" key="2">
    <source>
        <dbReference type="Proteomes" id="UP000297741"/>
    </source>
</evidence>
<name>A0ABY2KGM1_9RHOB</name>
<sequence length="262" mass="29780">MPLKPAAMVFQLGEIWREQGLEVHVARDFHPSADLCILHHDRTFVSPADIPPAPAGVRVLNGAANDISKRRYSSLLVTPDSDWTGPVILKTNLNHFGAPERRDGKTVGGELRKKLATLSWRLARRLPPKDYPVLDGIGVVPDWVWRNEDLIVEKFLPERHEGLYCLRGWIFFGAESYGYRMFATHPLVKVKSIVSHEYLDQPPPEPILRKREEMGFDFGKFDYVVHDGQAILLDANKTPSLVRSARSERVMRLARGVQPFLK</sequence>
<evidence type="ECO:0000313" key="1">
    <source>
        <dbReference type="EMBL" id="TGD41346.1"/>
    </source>
</evidence>
<dbReference type="Proteomes" id="UP000297741">
    <property type="component" value="Unassembled WGS sequence"/>
</dbReference>
<proteinExistence type="predicted"/>
<gene>
    <name evidence="1" type="ORF">EEB11_18860</name>
</gene>
<dbReference type="EMBL" id="RPEM01000030">
    <property type="protein sequence ID" value="TGD41346.1"/>
    <property type="molecule type" value="Genomic_DNA"/>
</dbReference>
<organism evidence="1 2">
    <name type="scientific">Pseudotabrizicola sediminis</name>
    <dbReference type="NCBI Taxonomy" id="2486418"/>
    <lineage>
        <taxon>Bacteria</taxon>
        <taxon>Pseudomonadati</taxon>
        <taxon>Pseudomonadota</taxon>
        <taxon>Alphaproteobacteria</taxon>
        <taxon>Rhodobacterales</taxon>
        <taxon>Paracoccaceae</taxon>
        <taxon>Pseudotabrizicola</taxon>
    </lineage>
</organism>